<protein>
    <submittedName>
        <fullName evidence="3">Clan CD, family C13, asparaginyl endopeptidase-like cysteine peptidase</fullName>
    </submittedName>
</protein>
<dbReference type="FunFam" id="3.40.50.1460:FF:000020">
    <property type="entry name" value="Clan CD, family C13, asparaginyl endopeptidase-like cysteine peptidase"/>
    <property type="match status" value="1"/>
</dbReference>
<dbReference type="GO" id="GO:0051603">
    <property type="term" value="P:proteolysis involved in protein catabolic process"/>
    <property type="evidence" value="ECO:0000318"/>
    <property type="project" value="GO_Central"/>
</dbReference>
<evidence type="ECO:0000313" key="4">
    <source>
        <dbReference type="Proteomes" id="UP000001542"/>
    </source>
</evidence>
<dbReference type="Pfam" id="PF01650">
    <property type="entry name" value="Peptidase_C13"/>
    <property type="match status" value="1"/>
</dbReference>
<proteinExistence type="inferred from homology"/>
<dbReference type="OrthoDB" id="192611at2759"/>
<evidence type="ECO:0000313" key="3">
    <source>
        <dbReference type="EMBL" id="EAY07223.1"/>
    </source>
</evidence>
<dbReference type="SMR" id="A2EJG6"/>
<dbReference type="PIRSF" id="PIRSF019663">
    <property type="entry name" value="Legumain"/>
    <property type="match status" value="1"/>
</dbReference>
<dbReference type="PANTHER" id="PTHR12000:SF42">
    <property type="entry name" value="LEGUMAIN"/>
    <property type="match status" value="1"/>
</dbReference>
<dbReference type="InterPro" id="IPR046427">
    <property type="entry name" value="Legumain_prodom_sf"/>
</dbReference>
<dbReference type="Proteomes" id="UP000001542">
    <property type="component" value="Unassembled WGS sequence"/>
</dbReference>
<dbReference type="GO" id="GO:0006624">
    <property type="term" value="P:vacuolar protein processing"/>
    <property type="evidence" value="ECO:0000318"/>
    <property type="project" value="GO_Central"/>
</dbReference>
<accession>A2EJG6</accession>
<dbReference type="VEuPathDB" id="TrichDB:TVAG_050390"/>
<dbReference type="AlphaFoldDB" id="A2EJG6"/>
<dbReference type="GO" id="GO:0004197">
    <property type="term" value="F:cysteine-type endopeptidase activity"/>
    <property type="evidence" value="ECO:0000318"/>
    <property type="project" value="GO_Central"/>
</dbReference>
<sequence>MLAAFLAQLVSAENWAVIMAGSKTYKNYRHQADAFQMYQILRSRGFKKDHIILMAYDDIVDCDENPYPGYVYNIKKYVSVYPGRKNIDYRGENVTAWNFYNVLTGKKVPGLPVLRSTEEDNVFVYYNDHGFKGYLCAPAGGHHINGWEIKEVVDLMEQKGMFGKLFIAIEACYSGSVSKLFKGRDNIAVLSAANSIQSSYSHGYDYEIETFRTNEWTNHLLHFILTHPESTIGGLVNYTRIHTYGSDTRYYGDKDMLETPLSEFLLEAEPMDINYENAEIATPIKSRVDQMKTEETFLKKRMETAKDSITAAKYAKKLHDEIARHKKAKQTILDIVHKLGGHNSKPSDDIKIKDWECYGRAVDKAIKQCKFEEAEYTKLGNFAEICNHNTKEEVAKVIDEMCPIH</sequence>
<dbReference type="KEGG" id="tva:4765111"/>
<dbReference type="RefSeq" id="XP_001319446.1">
    <property type="nucleotide sequence ID" value="XM_001319411.1"/>
</dbReference>
<organism evidence="3 4">
    <name type="scientific">Trichomonas vaginalis (strain ATCC PRA-98 / G3)</name>
    <dbReference type="NCBI Taxonomy" id="412133"/>
    <lineage>
        <taxon>Eukaryota</taxon>
        <taxon>Metamonada</taxon>
        <taxon>Parabasalia</taxon>
        <taxon>Trichomonadida</taxon>
        <taxon>Trichomonadidae</taxon>
        <taxon>Trichomonas</taxon>
    </lineage>
</organism>
<dbReference type="PANTHER" id="PTHR12000">
    <property type="entry name" value="HEMOGLOBINASE FAMILY MEMBER"/>
    <property type="match status" value="1"/>
</dbReference>
<dbReference type="Gene3D" id="1.10.132.130">
    <property type="match status" value="1"/>
</dbReference>
<feature type="active site" description="Nucleophile" evidence="2">
    <location>
        <position position="172"/>
    </location>
</feature>
<dbReference type="PRINTS" id="PR00776">
    <property type="entry name" value="HEMOGLOBNASE"/>
</dbReference>
<dbReference type="Gene3D" id="3.40.50.1460">
    <property type="match status" value="1"/>
</dbReference>
<reference evidence="3" key="2">
    <citation type="journal article" date="2007" name="Science">
        <title>Draft genome sequence of the sexually transmitted pathogen Trichomonas vaginalis.</title>
        <authorList>
            <person name="Carlton J.M."/>
            <person name="Hirt R.P."/>
            <person name="Silva J.C."/>
            <person name="Delcher A.L."/>
            <person name="Schatz M."/>
            <person name="Zhao Q."/>
            <person name="Wortman J.R."/>
            <person name="Bidwell S.L."/>
            <person name="Alsmark U.C.M."/>
            <person name="Besteiro S."/>
            <person name="Sicheritz-Ponten T."/>
            <person name="Noel C.J."/>
            <person name="Dacks J.B."/>
            <person name="Foster P.G."/>
            <person name="Simillion C."/>
            <person name="Van de Peer Y."/>
            <person name="Miranda-Saavedra D."/>
            <person name="Barton G.J."/>
            <person name="Westrop G.D."/>
            <person name="Mueller S."/>
            <person name="Dessi D."/>
            <person name="Fiori P.L."/>
            <person name="Ren Q."/>
            <person name="Paulsen I."/>
            <person name="Zhang H."/>
            <person name="Bastida-Corcuera F.D."/>
            <person name="Simoes-Barbosa A."/>
            <person name="Brown M.T."/>
            <person name="Hayes R.D."/>
            <person name="Mukherjee M."/>
            <person name="Okumura C.Y."/>
            <person name="Schneider R."/>
            <person name="Smith A.J."/>
            <person name="Vanacova S."/>
            <person name="Villalvazo M."/>
            <person name="Haas B.J."/>
            <person name="Pertea M."/>
            <person name="Feldblyum T.V."/>
            <person name="Utterback T.R."/>
            <person name="Shu C.L."/>
            <person name="Osoegawa K."/>
            <person name="de Jong P.J."/>
            <person name="Hrdy I."/>
            <person name="Horvathova L."/>
            <person name="Zubacova Z."/>
            <person name="Dolezal P."/>
            <person name="Malik S.B."/>
            <person name="Logsdon J.M. Jr."/>
            <person name="Henze K."/>
            <person name="Gupta A."/>
            <person name="Wang C.C."/>
            <person name="Dunne R.L."/>
            <person name="Upcroft J.A."/>
            <person name="Upcroft P."/>
            <person name="White O."/>
            <person name="Salzberg S.L."/>
            <person name="Tang P."/>
            <person name="Chiu C.-H."/>
            <person name="Lee Y.-S."/>
            <person name="Embley T.M."/>
            <person name="Coombs G.H."/>
            <person name="Mottram J.C."/>
            <person name="Tachezy J."/>
            <person name="Fraser-Liggett C.M."/>
            <person name="Johnson P.J."/>
        </authorList>
    </citation>
    <scope>NUCLEOTIDE SEQUENCE [LARGE SCALE GENOMIC DNA]</scope>
    <source>
        <strain evidence="3">G3</strain>
    </source>
</reference>
<feature type="active site" evidence="2">
    <location>
        <position position="129"/>
    </location>
</feature>
<name>A2EJG6_TRIV3</name>
<dbReference type="FunCoup" id="A2EJG6">
    <property type="interactions" value="392"/>
</dbReference>
<reference evidence="3" key="1">
    <citation type="submission" date="2006-10" db="EMBL/GenBank/DDBJ databases">
        <authorList>
            <person name="Amadeo P."/>
            <person name="Zhao Q."/>
            <person name="Wortman J."/>
            <person name="Fraser-Liggett C."/>
            <person name="Carlton J."/>
        </authorList>
    </citation>
    <scope>NUCLEOTIDE SEQUENCE</scope>
    <source>
        <strain evidence="3">G3</strain>
    </source>
</reference>
<dbReference type="eggNOG" id="KOG1348">
    <property type="taxonomic scope" value="Eukaryota"/>
</dbReference>
<dbReference type="VEuPathDB" id="TrichDB:TVAGG3_0389770"/>
<gene>
    <name evidence="3" type="ORF">TVAG_050390</name>
</gene>
<dbReference type="InterPro" id="IPR001096">
    <property type="entry name" value="Peptidase_C13"/>
</dbReference>
<evidence type="ECO:0000256" key="2">
    <source>
        <dbReference type="PIRSR" id="PIRSR019663-1"/>
    </source>
</evidence>
<dbReference type="InParanoid" id="A2EJG6"/>
<dbReference type="EMBL" id="DS113405">
    <property type="protein sequence ID" value="EAY07223.1"/>
    <property type="molecule type" value="Genomic_DNA"/>
</dbReference>
<keyword evidence="4" id="KW-1185">Reference proteome</keyword>
<comment type="similarity">
    <text evidence="1">Belongs to the peptidase C13 family.</text>
</comment>
<evidence type="ECO:0000256" key="1">
    <source>
        <dbReference type="ARBA" id="ARBA00009941"/>
    </source>
</evidence>
<dbReference type="STRING" id="5722.A2EJG6"/>
<dbReference type="GO" id="GO:0005773">
    <property type="term" value="C:vacuole"/>
    <property type="evidence" value="ECO:0007669"/>
    <property type="project" value="GOC"/>
</dbReference>